<accession>A0A6C0BI32</accession>
<dbReference type="CDD" id="cd03801">
    <property type="entry name" value="GT4_PimA-like"/>
    <property type="match status" value="1"/>
</dbReference>
<feature type="domain" description="Glycosyl transferase family 1" evidence="1">
    <location>
        <begin position="225"/>
        <end position="374"/>
    </location>
</feature>
<dbReference type="Gene3D" id="3.40.50.2000">
    <property type="entry name" value="Glycogen Phosphorylase B"/>
    <property type="match status" value="1"/>
</dbReference>
<protein>
    <recommendedName>
        <fullName evidence="1">Glycosyl transferase family 1 domain-containing protein</fullName>
    </recommendedName>
</protein>
<dbReference type="GO" id="GO:0016757">
    <property type="term" value="F:glycosyltransferase activity"/>
    <property type="evidence" value="ECO:0007669"/>
    <property type="project" value="InterPro"/>
</dbReference>
<dbReference type="PANTHER" id="PTHR12526">
    <property type="entry name" value="GLYCOSYLTRANSFERASE"/>
    <property type="match status" value="1"/>
</dbReference>
<proteinExistence type="predicted"/>
<dbReference type="SUPFAM" id="SSF53756">
    <property type="entry name" value="UDP-Glycosyltransferase/glycogen phosphorylase"/>
    <property type="match status" value="1"/>
</dbReference>
<dbReference type="EMBL" id="MN739164">
    <property type="protein sequence ID" value="QHS91836.1"/>
    <property type="molecule type" value="Genomic_DNA"/>
</dbReference>
<evidence type="ECO:0000259" key="1">
    <source>
        <dbReference type="Pfam" id="PF00534"/>
    </source>
</evidence>
<reference evidence="2" key="1">
    <citation type="journal article" date="2020" name="Nature">
        <title>Giant virus diversity and host interactions through global metagenomics.</title>
        <authorList>
            <person name="Schulz F."/>
            <person name="Roux S."/>
            <person name="Paez-Espino D."/>
            <person name="Jungbluth S."/>
            <person name="Walsh D.A."/>
            <person name="Denef V.J."/>
            <person name="McMahon K.D."/>
            <person name="Konstantinidis K.T."/>
            <person name="Eloe-Fadrosh E.A."/>
            <person name="Kyrpides N.C."/>
            <person name="Woyke T."/>
        </authorList>
    </citation>
    <scope>NUCLEOTIDE SEQUENCE</scope>
    <source>
        <strain evidence="2">GVMAG-M-3300013006-15</strain>
    </source>
</reference>
<dbReference type="Pfam" id="PF00534">
    <property type="entry name" value="Glycos_transf_1"/>
    <property type="match status" value="1"/>
</dbReference>
<dbReference type="AlphaFoldDB" id="A0A6C0BI32"/>
<organism evidence="2">
    <name type="scientific">viral metagenome</name>
    <dbReference type="NCBI Taxonomy" id="1070528"/>
    <lineage>
        <taxon>unclassified sequences</taxon>
        <taxon>metagenomes</taxon>
        <taxon>organismal metagenomes</taxon>
    </lineage>
</organism>
<name>A0A6C0BI32_9ZZZZ</name>
<dbReference type="Gene3D" id="3.40.50.11930">
    <property type="match status" value="1"/>
</dbReference>
<evidence type="ECO:0000313" key="2">
    <source>
        <dbReference type="EMBL" id="QHS91836.1"/>
    </source>
</evidence>
<sequence>MNSNLLALLSSLQAENGPISADILKSVESQMMIQNQNRKKKVLLVGTHIQQFTGYSKVTWNMVKYLSKKPDVDLHHYGFQRAKTNIQDYRLYPANVVSYDAQAMEQPVDQGFGYKRLPEVIKQVQPDVVIIYNDALVICKFLEEMSKQLNADERRRYKLIIYLDQVYQVQRPMFLDIIRREASVVFAFTDKWKAILEKQFLGDAPKPRIRILRHGYSPDIFKEVDRQKVRQNLGIPSNGFLMLNLNRNSPRKRYDLLIMSFVELITKYPTKPIFLLCVCDKGEKGGHALFEIYLSELRERNVPIDMYATRLMVSNADMALPDSEINNLYNAADIGVSTTEGEGFGLCQLEQMGVGIPQVVPDIPGLNEFCTPSNSILVPSNIKYYIPIGFGALGGSATCVDPHEYCLGIEKYMLDSTLREGHGQQAKKDAHLLVWDTELKSLYEEIQA</sequence>
<dbReference type="InterPro" id="IPR001296">
    <property type="entry name" value="Glyco_trans_1"/>
</dbReference>